<dbReference type="SUPFAM" id="SSF64383">
    <property type="entry name" value="Cell-division protein ZipA, C-terminal domain"/>
    <property type="match status" value="1"/>
</dbReference>
<dbReference type="EMBL" id="CP065725">
    <property type="protein sequence ID" value="QPT40478.1"/>
    <property type="molecule type" value="Genomic_DNA"/>
</dbReference>
<evidence type="ECO:0000256" key="4">
    <source>
        <dbReference type="SAM" id="Phobius"/>
    </source>
</evidence>
<comment type="subcellular location">
    <subcellularLocation>
        <location evidence="2">Cell inner membrane</location>
        <topology evidence="2">Single-pass type I membrane protein</topology>
    </subcellularLocation>
</comment>
<dbReference type="GO" id="GO:0090529">
    <property type="term" value="P:cell septum assembly"/>
    <property type="evidence" value="ECO:0007669"/>
    <property type="project" value="InterPro"/>
</dbReference>
<evidence type="ECO:0000256" key="1">
    <source>
        <dbReference type="RuleBase" id="RU003612"/>
    </source>
</evidence>
<sequence length="402" mass="44538">MNNLQITLIVIGLVFIGLVLLYNWWQDQQAQKRLNRHFNQSDSDPLLDGQAGNQNRTAPLQSTPRVISNHPDGPSLGQVDEPQDDEPKMSFGPAYDDSDDSHDETSVAVAPTTQPLAPEAKASQVERPQRVTATDELGPDPMTEAVVDLRFEQAVSGRAIIEQVMRFPAADDKPIRYFAETEDGAYHAVIRPDVMYVALQMAVLMSNRLGPLQDVHWSAAMMIADEMAQQFDADVEAPSFKDIENRALDLDDLCASLDAQVGLTLLLEGPQPIRSVAEIARKRGFVEYRQTLAWLNNQGVACFYMLFDGLALNQVESASVERVELLLDVPNSPVDEHAFGKMVGAARDLAALLRASIVDDHNQPLEHDDLVVSVDAQIYEIYQRLEESGLSASSERARRVFS</sequence>
<gene>
    <name evidence="6" type="ORF">I6G29_02395</name>
    <name evidence="7" type="ORF">NCTC11997_00528</name>
</gene>
<evidence type="ECO:0000256" key="3">
    <source>
        <dbReference type="SAM" id="MobiDB-lite"/>
    </source>
</evidence>
<dbReference type="GO" id="GO:0005886">
    <property type="term" value="C:plasma membrane"/>
    <property type="evidence" value="ECO:0007669"/>
    <property type="project" value="UniProtKB-SubCell"/>
</dbReference>
<name>A0A378XC84_9BURK</name>
<dbReference type="AlphaFoldDB" id="A0A378XC84"/>
<dbReference type="OrthoDB" id="8521018at2"/>
<feature type="transmembrane region" description="Helical" evidence="4">
    <location>
        <begin position="6"/>
        <end position="25"/>
    </location>
</feature>
<comment type="function">
    <text evidence="1">Essential cell division protein that stabilizes the FtsZ protofilaments by cross-linking them and that serves as a cytoplasmic membrane anchor for the Z ring. Also required for the recruitment to the septal ring of downstream cell division proteins.</text>
</comment>
<keyword evidence="9" id="KW-1185">Reference proteome</keyword>
<keyword evidence="2 4" id="KW-0812">Transmembrane</keyword>
<feature type="compositionally biased region" description="Polar residues" evidence="3">
    <location>
        <begin position="51"/>
        <end position="66"/>
    </location>
</feature>
<dbReference type="InterPro" id="IPR036765">
    <property type="entry name" value="ZipA_FtsZ-bd_C_sf"/>
</dbReference>
<keyword evidence="1" id="KW-0131">Cell cycle</keyword>
<keyword evidence="2" id="KW-1003">Cell membrane</keyword>
<dbReference type="STRING" id="1122619.GCA_000373745_00658"/>
<reference evidence="6 9" key="2">
    <citation type="submission" date="2020-12" db="EMBL/GenBank/DDBJ databases">
        <title>FDA dAtabase for Regulatory Grade micrObial Sequences (FDA-ARGOS): Supporting development and validation of Infectious Disease Dx tests.</title>
        <authorList>
            <person name="Sproer C."/>
            <person name="Gronow S."/>
            <person name="Severitt S."/>
            <person name="Schroder I."/>
            <person name="Tallon L."/>
            <person name="Sadzewicz L."/>
            <person name="Zhao X."/>
            <person name="Boylan J."/>
            <person name="Ott S."/>
            <person name="Bowen H."/>
            <person name="Vavikolanu K."/>
            <person name="Mehta A."/>
            <person name="Aluvathingal J."/>
            <person name="Nadendla S."/>
            <person name="Lowell S."/>
            <person name="Myers T."/>
            <person name="Yan Y."/>
            <person name="Sichtig H."/>
        </authorList>
    </citation>
    <scope>NUCLEOTIDE SEQUENCE [LARGE SCALE GENOMIC DNA]</scope>
    <source>
        <strain evidence="6 9">FDAARGOS_872</strain>
    </source>
</reference>
<comment type="similarity">
    <text evidence="1">Belongs to the ZipA family.</text>
</comment>
<dbReference type="EMBL" id="UGSB01000001">
    <property type="protein sequence ID" value="SUA51252.1"/>
    <property type="molecule type" value="Genomic_DNA"/>
</dbReference>
<reference evidence="7 8" key="1">
    <citation type="submission" date="2018-06" db="EMBL/GenBank/DDBJ databases">
        <authorList>
            <consortium name="Pathogen Informatics"/>
            <person name="Doyle S."/>
        </authorList>
    </citation>
    <scope>NUCLEOTIDE SEQUENCE [LARGE SCALE GENOMIC DNA]</scope>
    <source>
        <strain evidence="7 8">NCTC11997</strain>
    </source>
</reference>
<dbReference type="Pfam" id="PF04354">
    <property type="entry name" value="ZipA_C"/>
    <property type="match status" value="1"/>
</dbReference>
<evidence type="ECO:0000313" key="9">
    <source>
        <dbReference type="Proteomes" id="UP000594903"/>
    </source>
</evidence>
<organism evidence="7 8">
    <name type="scientific">Oligella ureolytica</name>
    <dbReference type="NCBI Taxonomy" id="90244"/>
    <lineage>
        <taxon>Bacteria</taxon>
        <taxon>Pseudomonadati</taxon>
        <taxon>Pseudomonadota</taxon>
        <taxon>Betaproteobacteria</taxon>
        <taxon>Burkholderiales</taxon>
        <taxon>Alcaligenaceae</taxon>
        <taxon>Oligella</taxon>
    </lineage>
</organism>
<proteinExistence type="inferred from homology"/>
<evidence type="ECO:0000313" key="8">
    <source>
        <dbReference type="Proteomes" id="UP000254603"/>
    </source>
</evidence>
<evidence type="ECO:0000256" key="2">
    <source>
        <dbReference type="RuleBase" id="RU003613"/>
    </source>
</evidence>
<keyword evidence="2" id="KW-0997">Cell inner membrane</keyword>
<dbReference type="Gene3D" id="3.30.1400.10">
    <property type="entry name" value="ZipA, C-terminal FtsZ-binding domain"/>
    <property type="match status" value="1"/>
</dbReference>
<dbReference type="InterPro" id="IPR007449">
    <property type="entry name" value="ZipA_FtsZ-bd_C"/>
</dbReference>
<evidence type="ECO:0000313" key="6">
    <source>
        <dbReference type="EMBL" id="QPT40478.1"/>
    </source>
</evidence>
<dbReference type="Proteomes" id="UP000254603">
    <property type="component" value="Unassembled WGS sequence"/>
</dbReference>
<evidence type="ECO:0000313" key="7">
    <source>
        <dbReference type="EMBL" id="SUA51252.1"/>
    </source>
</evidence>
<accession>A0A378XC84</accession>
<feature type="domain" description="ZipA C-terminal FtsZ-binding" evidence="5">
    <location>
        <begin position="257"/>
        <end position="378"/>
    </location>
</feature>
<keyword evidence="4" id="KW-1133">Transmembrane helix</keyword>
<protein>
    <recommendedName>
        <fullName evidence="1">Cell division protein ZipA</fullName>
    </recommendedName>
</protein>
<dbReference type="SMART" id="SM00771">
    <property type="entry name" value="ZipA_C"/>
    <property type="match status" value="1"/>
</dbReference>
<evidence type="ECO:0000259" key="5">
    <source>
        <dbReference type="SMART" id="SM00771"/>
    </source>
</evidence>
<dbReference type="Proteomes" id="UP000594903">
    <property type="component" value="Chromosome"/>
</dbReference>
<dbReference type="RefSeq" id="WP_018573836.1">
    <property type="nucleotide sequence ID" value="NZ_CP065725.1"/>
</dbReference>
<keyword evidence="2 4" id="KW-0472">Membrane</keyword>
<feature type="region of interest" description="Disordered" evidence="3">
    <location>
        <begin position="41"/>
        <end position="139"/>
    </location>
</feature>
<keyword evidence="1 7" id="KW-0132">Cell division</keyword>